<dbReference type="InterPro" id="IPR003448">
    <property type="entry name" value="Mopterin_biosynth_MoaE"/>
</dbReference>
<dbReference type="InParanoid" id="C4QX59"/>
<dbReference type="PANTHER" id="PTHR23404">
    <property type="entry name" value="MOLYBDOPTERIN SYNTHASE RELATED"/>
    <property type="match status" value="1"/>
</dbReference>
<dbReference type="GO" id="GO:0006777">
    <property type="term" value="P:Mo-molybdopterin cofactor biosynthetic process"/>
    <property type="evidence" value="ECO:0007669"/>
    <property type="project" value="InterPro"/>
</dbReference>
<dbReference type="CDD" id="cd00756">
    <property type="entry name" value="MoaE"/>
    <property type="match status" value="1"/>
</dbReference>
<dbReference type="HOGENOM" id="CLU_089568_3_1_1"/>
<dbReference type="EMBL" id="FN392319">
    <property type="protein sequence ID" value="CAY67832.1"/>
    <property type="molecule type" value="Genomic_DNA"/>
</dbReference>
<dbReference type="STRING" id="644223.C4QX59"/>
<dbReference type="eggNOG" id="KOG3307">
    <property type="taxonomic scope" value="Eukaryota"/>
</dbReference>
<dbReference type="Pfam" id="PF02391">
    <property type="entry name" value="MoaE"/>
    <property type="match status" value="1"/>
</dbReference>
<dbReference type="SUPFAM" id="SSF54690">
    <property type="entry name" value="Molybdopterin synthase subunit MoaE"/>
    <property type="match status" value="1"/>
</dbReference>
<sequence length="163" mass="18816">MCDWPIEQEGYTWYGLKNDNIVVFLTYAEIPVQKCIEFVKHGDAGAVIYFGGTTRETFEGREVVHLEYEAHIKMALKTLRNIATNTINSNHSKIHRIVICHRLGVVPKKEESVLIALSSTHRDHGWRAAEEALEDIKKSAEIWKKEQYFKGHSWKGSNDNYLQ</sequence>
<dbReference type="OrthoDB" id="5531344at2759"/>
<dbReference type="AlphaFoldDB" id="C4QX59"/>
<dbReference type="GeneID" id="8197897"/>
<accession>C4QX59</accession>
<evidence type="ECO:0000313" key="2">
    <source>
        <dbReference type="Proteomes" id="UP000000314"/>
    </source>
</evidence>
<dbReference type="KEGG" id="ppa:PAS_chr1-1_0456"/>
<name>C4QX59_KOMPG</name>
<gene>
    <name evidence="1" type="ordered locus">PAS_chr1-1_0456</name>
</gene>
<evidence type="ECO:0008006" key="3">
    <source>
        <dbReference type="Google" id="ProtNLM"/>
    </source>
</evidence>
<dbReference type="RefSeq" id="XP_002490113.1">
    <property type="nucleotide sequence ID" value="XM_002490068.1"/>
</dbReference>
<organism evidence="1 2">
    <name type="scientific">Komagataella phaffii (strain GS115 / ATCC 20864)</name>
    <name type="common">Yeast</name>
    <name type="synonym">Pichia pastoris</name>
    <dbReference type="NCBI Taxonomy" id="644223"/>
    <lineage>
        <taxon>Eukaryota</taxon>
        <taxon>Fungi</taxon>
        <taxon>Dikarya</taxon>
        <taxon>Ascomycota</taxon>
        <taxon>Saccharomycotina</taxon>
        <taxon>Pichiomycetes</taxon>
        <taxon>Pichiales</taxon>
        <taxon>Pichiaceae</taxon>
        <taxon>Komagataella</taxon>
    </lineage>
</organism>
<protein>
    <recommendedName>
        <fullName evidence="3">Molybdopterin synthase catalytic subunit</fullName>
    </recommendedName>
</protein>
<dbReference type="Proteomes" id="UP000000314">
    <property type="component" value="Chromosome 1"/>
</dbReference>
<dbReference type="SMR" id="C4QX59"/>
<reference evidence="1 2" key="1">
    <citation type="journal article" date="2009" name="Nat. Biotechnol.">
        <title>Genome sequence of the recombinant protein production host Pichia pastoris.</title>
        <authorList>
            <person name="De Schutter K."/>
            <person name="Lin Y.C."/>
            <person name="Tiels P."/>
            <person name="Van Hecke A."/>
            <person name="Glinka S."/>
            <person name="Weber-Lehmann J."/>
            <person name="Rouze P."/>
            <person name="Van de Peer Y."/>
            <person name="Callewaert N."/>
        </authorList>
    </citation>
    <scope>NUCLEOTIDE SEQUENCE [LARGE SCALE GENOMIC DNA]</scope>
    <source>
        <strain evidence="2">GS115 / ATCC 20864</strain>
    </source>
</reference>
<proteinExistence type="predicted"/>
<dbReference type="InterPro" id="IPR036563">
    <property type="entry name" value="MoaE_sf"/>
</dbReference>
<keyword evidence="2" id="KW-1185">Reference proteome</keyword>
<dbReference type="OMA" id="WKHQFFA"/>
<evidence type="ECO:0000313" key="1">
    <source>
        <dbReference type="EMBL" id="CAY67832.1"/>
    </source>
</evidence>
<dbReference type="Gene3D" id="3.90.1170.40">
    <property type="entry name" value="Molybdopterin biosynthesis MoaE subunit"/>
    <property type="match status" value="1"/>
</dbReference>